<name>A0ABQ5QS74_9ACTN</name>
<organism evidence="2 3">
    <name type="scientific">Phytohabitans aurantiacus</name>
    <dbReference type="NCBI Taxonomy" id="3016789"/>
    <lineage>
        <taxon>Bacteria</taxon>
        <taxon>Bacillati</taxon>
        <taxon>Actinomycetota</taxon>
        <taxon>Actinomycetes</taxon>
        <taxon>Micromonosporales</taxon>
        <taxon>Micromonosporaceae</taxon>
    </lineage>
</organism>
<evidence type="ECO:0000313" key="3">
    <source>
        <dbReference type="Proteomes" id="UP001144280"/>
    </source>
</evidence>
<protein>
    <submittedName>
        <fullName evidence="2">Uncharacterized protein</fullName>
    </submittedName>
</protein>
<dbReference type="RefSeq" id="WP_281894728.1">
    <property type="nucleotide sequence ID" value="NZ_BSDI01000009.1"/>
</dbReference>
<accession>A0ABQ5QS74</accession>
<dbReference type="Proteomes" id="UP001144280">
    <property type="component" value="Unassembled WGS sequence"/>
</dbReference>
<gene>
    <name evidence="2" type="ORF">Pa4123_24050</name>
</gene>
<keyword evidence="3" id="KW-1185">Reference proteome</keyword>
<dbReference type="EMBL" id="BSDI01000009">
    <property type="protein sequence ID" value="GLH97130.1"/>
    <property type="molecule type" value="Genomic_DNA"/>
</dbReference>
<proteinExistence type="predicted"/>
<sequence length="142" mass="15260">MDRHRATTTAAGRASQRPAGRPSGIQVLADAQRAGVTLTRNPTGTGINVDGPPAAGPLVADLRERGALLRHVFWVYTGIAPLLDWQNEHRATVIEPTRPCHLCGRPTSLLDPFDRRPCHKTCAETAIKPRPVPVARGRPAAA</sequence>
<feature type="region of interest" description="Disordered" evidence="1">
    <location>
        <begin position="1"/>
        <end position="24"/>
    </location>
</feature>
<evidence type="ECO:0000256" key="1">
    <source>
        <dbReference type="SAM" id="MobiDB-lite"/>
    </source>
</evidence>
<reference evidence="2" key="1">
    <citation type="submission" date="2022-12" db="EMBL/GenBank/DDBJ databases">
        <title>New Phytohabitans aurantiacus sp. RD004123 nov., an actinomycete isolated from soil.</title>
        <authorList>
            <person name="Triningsih D.W."/>
            <person name="Harunari E."/>
            <person name="Igarashi Y."/>
        </authorList>
    </citation>
    <scope>NUCLEOTIDE SEQUENCE</scope>
    <source>
        <strain evidence="2">RD004123</strain>
    </source>
</reference>
<evidence type="ECO:0000313" key="2">
    <source>
        <dbReference type="EMBL" id="GLH97130.1"/>
    </source>
</evidence>
<comment type="caution">
    <text evidence="2">The sequence shown here is derived from an EMBL/GenBank/DDBJ whole genome shotgun (WGS) entry which is preliminary data.</text>
</comment>